<sequence>MKVTVFLAMCLCLVAVGLQVNGKSLVRKQDASSDDSMSNGDSDSGSSSSDSSSGDSDSDSEDTAQGDDSDDGSGSDDSEDSSDETATGQAVMRAQQARAQTPAPAQLVTDTDMPMGPTDADKDAPGNDPGMQGGDVGADPPTPNF</sequence>
<feature type="signal peptide" evidence="2">
    <location>
        <begin position="1"/>
        <end position="17"/>
    </location>
</feature>
<keyword evidence="2" id="KW-0732">Signal</keyword>
<feature type="compositionally biased region" description="Acidic residues" evidence="1">
    <location>
        <begin position="56"/>
        <end position="83"/>
    </location>
</feature>
<feature type="region of interest" description="Disordered" evidence="1">
    <location>
        <begin position="25"/>
        <end position="145"/>
    </location>
</feature>
<feature type="compositionally biased region" description="Low complexity" evidence="1">
    <location>
        <begin position="84"/>
        <end position="106"/>
    </location>
</feature>
<gene>
    <name evidence="3" type="primary">triactinin</name>
</gene>
<proteinExistence type="evidence at transcript level"/>
<accession>A0A1T4IXY9</accession>
<evidence type="ECO:0000313" key="3">
    <source>
        <dbReference type="EMBL" id="SIP56237.1"/>
    </source>
</evidence>
<evidence type="ECO:0000256" key="1">
    <source>
        <dbReference type="SAM" id="MobiDB-lite"/>
    </source>
</evidence>
<dbReference type="EMBL" id="LT674112">
    <property type="protein sequence ID" value="SIP56237.1"/>
    <property type="molecule type" value="mRNA"/>
</dbReference>
<name>A0A1T4IXY9_9METZ</name>
<feature type="chain" id="PRO_5013386713" evidence="2">
    <location>
        <begin position="18"/>
        <end position="145"/>
    </location>
</feature>
<feature type="compositionally biased region" description="Low complexity" evidence="1">
    <location>
        <begin position="34"/>
        <end position="55"/>
    </location>
</feature>
<dbReference type="AlphaFoldDB" id="A0A1T4IXY9"/>
<protein>
    <submittedName>
        <fullName evidence="3">Triactinin</fullName>
    </submittedName>
</protein>
<reference evidence="3" key="1">
    <citation type="submission" date="2016-11" db="EMBL/GenBank/DDBJ databases">
        <title>Biomineralization genes of calcareous sponges: dynamic expression in different spicule formation stages and spicule type-specific genes.</title>
        <authorList>
            <person name="Voigt O."/>
            <person name="Adamska M."/>
            <person name="Adamski M."/>
            <person name="Kittelmann A."/>
            <person name="Wencker L."/>
            <person name="Woerheide G."/>
        </authorList>
    </citation>
    <scope>NUCLEOTIDE SEQUENCE</scope>
</reference>
<evidence type="ECO:0000256" key="2">
    <source>
        <dbReference type="SAM" id="SignalP"/>
    </source>
</evidence>
<organism evidence="3">
    <name type="scientific">Sycon ciliatum</name>
    <dbReference type="NCBI Taxonomy" id="27933"/>
    <lineage>
        <taxon>Eukaryota</taxon>
        <taxon>Metazoa</taxon>
        <taxon>Porifera</taxon>
        <taxon>Calcarea</taxon>
        <taxon>Calcaronea</taxon>
        <taxon>Leucosolenida</taxon>
        <taxon>Sycettidae</taxon>
        <taxon>Sycon</taxon>
    </lineage>
</organism>